<dbReference type="EMBL" id="CP036289">
    <property type="protein sequence ID" value="QDU75551.1"/>
    <property type="molecule type" value="Genomic_DNA"/>
</dbReference>
<protein>
    <recommendedName>
        <fullName evidence="5">Carboxypeptidase regulatory-like domain-containing protein</fullName>
    </recommendedName>
</protein>
<organism evidence="3 4">
    <name type="scientific">Bremerella volcania</name>
    <dbReference type="NCBI Taxonomy" id="2527984"/>
    <lineage>
        <taxon>Bacteria</taxon>
        <taxon>Pseudomonadati</taxon>
        <taxon>Planctomycetota</taxon>
        <taxon>Planctomycetia</taxon>
        <taxon>Pirellulales</taxon>
        <taxon>Pirellulaceae</taxon>
        <taxon>Bremerella</taxon>
    </lineage>
</organism>
<feature type="region of interest" description="Disordered" evidence="1">
    <location>
        <begin position="107"/>
        <end position="129"/>
    </location>
</feature>
<evidence type="ECO:0000313" key="3">
    <source>
        <dbReference type="EMBL" id="QDU75551.1"/>
    </source>
</evidence>
<evidence type="ECO:0000313" key="4">
    <source>
        <dbReference type="Proteomes" id="UP000318626"/>
    </source>
</evidence>
<evidence type="ECO:0000256" key="1">
    <source>
        <dbReference type="SAM" id="MobiDB-lite"/>
    </source>
</evidence>
<dbReference type="Proteomes" id="UP000318626">
    <property type="component" value="Chromosome"/>
</dbReference>
<dbReference type="RefSeq" id="WP_144973018.1">
    <property type="nucleotide sequence ID" value="NZ_CP036289.1"/>
</dbReference>
<gene>
    <name evidence="3" type="ORF">Pan97_25840</name>
</gene>
<accession>A0A518C8K6</accession>
<evidence type="ECO:0000256" key="2">
    <source>
        <dbReference type="SAM" id="SignalP"/>
    </source>
</evidence>
<name>A0A518C8K6_9BACT</name>
<dbReference type="PROSITE" id="PS51257">
    <property type="entry name" value="PROKAR_LIPOPROTEIN"/>
    <property type="match status" value="1"/>
</dbReference>
<sequence length="129" mass="13279" precursor="true">MKSWTMGIIGVLALTALAGCNSNASVTGMVTAGGETVDGGSIVFRPLAEGVKPAIGKINADGGYSLVTAGNGGVQPGEYQVMYMPPDQKEDEAGRALGPPVKWRKFRAPSSPVSVDSGENDIPITLEKT</sequence>
<feature type="chain" id="PRO_5022171795" description="Carboxypeptidase regulatory-like domain-containing protein" evidence="2">
    <location>
        <begin position="19"/>
        <end position="129"/>
    </location>
</feature>
<keyword evidence="4" id="KW-1185">Reference proteome</keyword>
<proteinExistence type="predicted"/>
<evidence type="ECO:0008006" key="5">
    <source>
        <dbReference type="Google" id="ProtNLM"/>
    </source>
</evidence>
<dbReference type="KEGG" id="bvo:Pan97_25840"/>
<feature type="signal peptide" evidence="2">
    <location>
        <begin position="1"/>
        <end position="18"/>
    </location>
</feature>
<keyword evidence="2" id="KW-0732">Signal</keyword>
<dbReference type="AlphaFoldDB" id="A0A518C8K6"/>
<reference evidence="4" key="1">
    <citation type="submission" date="2019-02" db="EMBL/GenBank/DDBJ databases">
        <title>Deep-cultivation of Planctomycetes and their phenomic and genomic characterization uncovers novel biology.</title>
        <authorList>
            <person name="Wiegand S."/>
            <person name="Jogler M."/>
            <person name="Boedeker C."/>
            <person name="Pinto D."/>
            <person name="Vollmers J."/>
            <person name="Rivas-Marin E."/>
            <person name="Kohn T."/>
            <person name="Peeters S.H."/>
            <person name="Heuer A."/>
            <person name="Rast P."/>
            <person name="Oberbeckmann S."/>
            <person name="Bunk B."/>
            <person name="Jeske O."/>
            <person name="Meyerdierks A."/>
            <person name="Storesund J.E."/>
            <person name="Kallscheuer N."/>
            <person name="Luecker S."/>
            <person name="Lage O.M."/>
            <person name="Pohl T."/>
            <person name="Merkel B.J."/>
            <person name="Hornburger P."/>
            <person name="Mueller R.-W."/>
            <person name="Bruemmer F."/>
            <person name="Labrenz M."/>
            <person name="Spormann A.M."/>
            <person name="Op den Camp H."/>
            <person name="Overmann J."/>
            <person name="Amann R."/>
            <person name="Jetten M.S.M."/>
            <person name="Mascher T."/>
            <person name="Medema M.H."/>
            <person name="Devos D.P."/>
            <person name="Kaster A.-K."/>
            <person name="Ovreas L."/>
            <person name="Rohde M."/>
            <person name="Galperin M.Y."/>
            <person name="Jogler C."/>
        </authorList>
    </citation>
    <scope>NUCLEOTIDE SEQUENCE [LARGE SCALE GENOMIC DNA]</scope>
    <source>
        <strain evidence="4">Pan97</strain>
    </source>
</reference>
<dbReference type="OrthoDB" id="287951at2"/>